<name>A0A0A9G207_ARUDO</name>
<reference evidence="1" key="1">
    <citation type="submission" date="2014-09" db="EMBL/GenBank/DDBJ databases">
        <authorList>
            <person name="Magalhaes I.L.F."/>
            <person name="Oliveira U."/>
            <person name="Santos F.R."/>
            <person name="Vidigal T.H.D.A."/>
            <person name="Brescovit A.D."/>
            <person name="Santos A.J."/>
        </authorList>
    </citation>
    <scope>NUCLEOTIDE SEQUENCE</scope>
    <source>
        <tissue evidence="1">Shoot tissue taken approximately 20 cm above the soil surface</tissue>
    </source>
</reference>
<reference evidence="1" key="2">
    <citation type="journal article" date="2015" name="Data Brief">
        <title>Shoot transcriptome of the giant reed, Arundo donax.</title>
        <authorList>
            <person name="Barrero R.A."/>
            <person name="Guerrero F.D."/>
            <person name="Moolhuijzen P."/>
            <person name="Goolsby J.A."/>
            <person name="Tidwell J."/>
            <person name="Bellgard S.E."/>
            <person name="Bellgard M.I."/>
        </authorList>
    </citation>
    <scope>NUCLEOTIDE SEQUENCE</scope>
    <source>
        <tissue evidence="1">Shoot tissue taken approximately 20 cm above the soil surface</tissue>
    </source>
</reference>
<protein>
    <submittedName>
        <fullName evidence="1">Uncharacterized protein</fullName>
    </submittedName>
</protein>
<organism evidence="1">
    <name type="scientific">Arundo donax</name>
    <name type="common">Giant reed</name>
    <name type="synonym">Donax arundinaceus</name>
    <dbReference type="NCBI Taxonomy" id="35708"/>
    <lineage>
        <taxon>Eukaryota</taxon>
        <taxon>Viridiplantae</taxon>
        <taxon>Streptophyta</taxon>
        <taxon>Embryophyta</taxon>
        <taxon>Tracheophyta</taxon>
        <taxon>Spermatophyta</taxon>
        <taxon>Magnoliopsida</taxon>
        <taxon>Liliopsida</taxon>
        <taxon>Poales</taxon>
        <taxon>Poaceae</taxon>
        <taxon>PACMAD clade</taxon>
        <taxon>Arundinoideae</taxon>
        <taxon>Arundineae</taxon>
        <taxon>Arundo</taxon>
    </lineage>
</organism>
<dbReference type="AlphaFoldDB" id="A0A0A9G207"/>
<dbReference type="EMBL" id="GBRH01180372">
    <property type="protein sequence ID" value="JAE17524.1"/>
    <property type="molecule type" value="Transcribed_RNA"/>
</dbReference>
<evidence type="ECO:0000313" key="1">
    <source>
        <dbReference type="EMBL" id="JAE17524.1"/>
    </source>
</evidence>
<proteinExistence type="predicted"/>
<accession>A0A0A9G207</accession>
<sequence length="53" mass="6386">MSKILTLHLYYDILESLQLDLFKFEQGFKNKYLDWSDENNITIFVMKSIIIVI</sequence>